<proteinExistence type="predicted"/>
<name>A0ABW0DLB7_STRFI</name>
<sequence>MRAEDSRRYLAYLATIAAGLSTPVFVSGVAQAATDSAHTVTVSDSARTALAAQAAESDREALSADGLFSRHNQTYNEVYNEVINPPYLQRVQPYLQSVTPGSPDRTSAATPLSRILDELS</sequence>
<dbReference type="Proteomes" id="UP001596156">
    <property type="component" value="Unassembled WGS sequence"/>
</dbReference>
<comment type="caution">
    <text evidence="2">The sequence shown here is derived from an EMBL/GenBank/DDBJ whole genome shotgun (WGS) entry which is preliminary data.</text>
</comment>
<dbReference type="EMBL" id="JBHSKL010000059">
    <property type="protein sequence ID" value="MFC5229891.1"/>
    <property type="molecule type" value="Genomic_DNA"/>
</dbReference>
<evidence type="ECO:0000313" key="2">
    <source>
        <dbReference type="EMBL" id="MFC5229891.1"/>
    </source>
</evidence>
<evidence type="ECO:0000313" key="3">
    <source>
        <dbReference type="Proteomes" id="UP001596156"/>
    </source>
</evidence>
<gene>
    <name evidence="2" type="ORF">ACFPN6_36290</name>
</gene>
<keyword evidence="3" id="KW-1185">Reference proteome</keyword>
<keyword evidence="1" id="KW-0732">Signal</keyword>
<feature type="signal peptide" evidence="1">
    <location>
        <begin position="1"/>
        <end position="32"/>
    </location>
</feature>
<organism evidence="2 3">
    <name type="scientific">Streptomyces fimbriatus</name>
    <dbReference type="NCBI Taxonomy" id="68197"/>
    <lineage>
        <taxon>Bacteria</taxon>
        <taxon>Bacillati</taxon>
        <taxon>Actinomycetota</taxon>
        <taxon>Actinomycetes</taxon>
        <taxon>Kitasatosporales</taxon>
        <taxon>Streptomycetaceae</taxon>
        <taxon>Streptomyces</taxon>
    </lineage>
</organism>
<feature type="chain" id="PRO_5045535216" evidence="1">
    <location>
        <begin position="33"/>
        <end position="120"/>
    </location>
</feature>
<reference evidence="3" key="1">
    <citation type="journal article" date="2019" name="Int. J. Syst. Evol. Microbiol.">
        <title>The Global Catalogue of Microorganisms (GCM) 10K type strain sequencing project: providing services to taxonomists for standard genome sequencing and annotation.</title>
        <authorList>
            <consortium name="The Broad Institute Genomics Platform"/>
            <consortium name="The Broad Institute Genome Sequencing Center for Infectious Disease"/>
            <person name="Wu L."/>
            <person name="Ma J."/>
        </authorList>
    </citation>
    <scope>NUCLEOTIDE SEQUENCE [LARGE SCALE GENOMIC DNA]</scope>
    <source>
        <strain evidence="3">CCM 8479</strain>
    </source>
</reference>
<evidence type="ECO:0000256" key="1">
    <source>
        <dbReference type="SAM" id="SignalP"/>
    </source>
</evidence>
<protein>
    <submittedName>
        <fullName evidence="2">Uncharacterized protein</fullName>
    </submittedName>
</protein>
<dbReference type="RefSeq" id="WP_344645329.1">
    <property type="nucleotide sequence ID" value="NZ_BAAASS010000015.1"/>
</dbReference>
<accession>A0ABW0DLB7</accession>